<dbReference type="AlphaFoldDB" id="A0A3S5CYE9"/>
<accession>A0A3S5CYE9</accession>
<evidence type="ECO:0000313" key="2">
    <source>
        <dbReference type="EMBL" id="VCU09339.1"/>
    </source>
</evidence>
<name>A0A3S5CYE9_9BRAD</name>
<dbReference type="RefSeq" id="WP_129609254.1">
    <property type="nucleotide sequence ID" value="NZ_UWOC01000145.1"/>
</dbReference>
<protein>
    <recommendedName>
        <fullName evidence="1">DUF6898 domain-containing protein</fullName>
    </recommendedName>
</protein>
<dbReference type="EMBL" id="UWOC01000145">
    <property type="protein sequence ID" value="VCU09339.1"/>
    <property type="molecule type" value="Genomic_DNA"/>
</dbReference>
<dbReference type="Pfam" id="PF21839">
    <property type="entry name" value="DUF6898"/>
    <property type="match status" value="1"/>
</dbReference>
<dbReference type="InterPro" id="IPR054193">
    <property type="entry name" value="DUF6898"/>
</dbReference>
<feature type="domain" description="DUF6898" evidence="1">
    <location>
        <begin position="8"/>
        <end position="62"/>
    </location>
</feature>
<organism evidence="2 3">
    <name type="scientific">Rhodoplanes serenus</name>
    <dbReference type="NCBI Taxonomy" id="200615"/>
    <lineage>
        <taxon>Bacteria</taxon>
        <taxon>Pseudomonadati</taxon>
        <taxon>Pseudomonadota</taxon>
        <taxon>Alphaproteobacteria</taxon>
        <taxon>Hyphomicrobiales</taxon>
        <taxon>Nitrobacteraceae</taxon>
        <taxon>Rhodoplanes</taxon>
    </lineage>
</organism>
<evidence type="ECO:0000259" key="1">
    <source>
        <dbReference type="Pfam" id="PF21839"/>
    </source>
</evidence>
<evidence type="ECO:0000313" key="3">
    <source>
        <dbReference type="Proteomes" id="UP000289200"/>
    </source>
</evidence>
<sequence length="68" mass="7059">MPDREASREILFELTAVGGAVRVVAIDAATGIEVTIMGPTTAPRAALQRLAAQKLERRLAREGGTGGA</sequence>
<proteinExistence type="predicted"/>
<comment type="caution">
    <text evidence="2">The sequence shown here is derived from an EMBL/GenBank/DDBJ whole genome shotgun (WGS) entry which is preliminary data.</text>
</comment>
<keyword evidence="3" id="KW-1185">Reference proteome</keyword>
<reference evidence="3" key="1">
    <citation type="submission" date="2018-10" db="EMBL/GenBank/DDBJ databases">
        <authorList>
            <person name="Peiro R."/>
            <person name="Begona"/>
            <person name="Cbmso G."/>
            <person name="Lopez M."/>
            <person name="Gonzalez S."/>
            <person name="Sacristan E."/>
            <person name="Castillo E."/>
        </authorList>
    </citation>
    <scope>NUCLEOTIDE SEQUENCE [LARGE SCALE GENOMIC DNA]</scope>
</reference>
<gene>
    <name evidence="2" type="ORF">RHODGE_RHODGE_02513</name>
</gene>
<dbReference type="Proteomes" id="UP000289200">
    <property type="component" value="Unassembled WGS sequence"/>
</dbReference>
<dbReference type="OrthoDB" id="8454594at2"/>